<dbReference type="InterPro" id="IPR013320">
    <property type="entry name" value="ConA-like_dom_sf"/>
</dbReference>
<sequence length="155" mass="17215">MLKLDIPPPATVSQSDLQLRFDRPTGAVRCGLVFSNARGEELRVGYDGMTGRYFSDRRKAADPAFSPKFAPRIDTAPRTDARQPITLRLLMDAASMELFADNGQTVMTETVFPWEKFARVALFSEGDSVRFKGGTVYPMRSIWPARAPSGGQDHD</sequence>
<evidence type="ECO:0000313" key="2">
    <source>
        <dbReference type="EMBL" id="MBB2169880.1"/>
    </source>
</evidence>
<dbReference type="GO" id="GO:0004575">
    <property type="term" value="F:sucrose alpha-glucosidase activity"/>
    <property type="evidence" value="ECO:0007669"/>
    <property type="project" value="TreeGrafter"/>
</dbReference>
<keyword evidence="3" id="KW-1185">Reference proteome</keyword>
<gene>
    <name evidence="2" type="ORF">HLH36_16270</name>
</gene>
<dbReference type="PANTHER" id="PTHR42800">
    <property type="entry name" value="EXOINULINASE INUD (AFU_ORTHOLOGUE AFUA_5G00480)"/>
    <property type="match status" value="1"/>
</dbReference>
<evidence type="ECO:0000313" key="3">
    <source>
        <dbReference type="Proteomes" id="UP000559860"/>
    </source>
</evidence>
<organism evidence="2 3">
    <name type="scientific">Gluconacetobacter aggeris</name>
    <dbReference type="NCBI Taxonomy" id="1286186"/>
    <lineage>
        <taxon>Bacteria</taxon>
        <taxon>Pseudomonadati</taxon>
        <taxon>Pseudomonadota</taxon>
        <taxon>Alphaproteobacteria</taxon>
        <taxon>Acetobacterales</taxon>
        <taxon>Acetobacteraceae</taxon>
        <taxon>Gluconacetobacter</taxon>
    </lineage>
</organism>
<dbReference type="EMBL" id="JABEQD010000014">
    <property type="protein sequence ID" value="MBB2169880.1"/>
    <property type="molecule type" value="Genomic_DNA"/>
</dbReference>
<dbReference type="GO" id="GO:0005737">
    <property type="term" value="C:cytoplasm"/>
    <property type="evidence" value="ECO:0007669"/>
    <property type="project" value="TreeGrafter"/>
</dbReference>
<dbReference type="Proteomes" id="UP000559860">
    <property type="component" value="Unassembled WGS sequence"/>
</dbReference>
<dbReference type="GO" id="GO:0005987">
    <property type="term" value="P:sucrose catabolic process"/>
    <property type="evidence" value="ECO:0007669"/>
    <property type="project" value="TreeGrafter"/>
</dbReference>
<protein>
    <recommendedName>
        <fullName evidence="1">Glycosyl hydrolase family 32 C-terminal domain-containing protein</fullName>
    </recommendedName>
</protein>
<dbReference type="PANTHER" id="PTHR42800:SF1">
    <property type="entry name" value="EXOINULINASE INUD (AFU_ORTHOLOGUE AFUA_5G00480)"/>
    <property type="match status" value="1"/>
</dbReference>
<reference evidence="2 3" key="1">
    <citation type="submission" date="2020-04" db="EMBL/GenBank/DDBJ databases">
        <title>Description of novel Gluconacetobacter.</title>
        <authorList>
            <person name="Sombolestani A."/>
        </authorList>
    </citation>
    <scope>NUCLEOTIDE SEQUENCE [LARGE SCALE GENOMIC DNA]</scope>
    <source>
        <strain evidence="2 3">LMG 27801</strain>
    </source>
</reference>
<dbReference type="SUPFAM" id="SSF49899">
    <property type="entry name" value="Concanavalin A-like lectins/glucanases"/>
    <property type="match status" value="1"/>
</dbReference>
<dbReference type="AlphaFoldDB" id="A0A7W4IVL1"/>
<comment type="caution">
    <text evidence="2">The sequence shown here is derived from an EMBL/GenBank/DDBJ whole genome shotgun (WGS) entry which is preliminary data.</text>
</comment>
<dbReference type="Gene3D" id="2.60.120.560">
    <property type="entry name" value="Exo-inulinase, domain 1"/>
    <property type="match status" value="1"/>
</dbReference>
<dbReference type="Pfam" id="PF08244">
    <property type="entry name" value="Glyco_hydro_32C"/>
    <property type="match status" value="1"/>
</dbReference>
<feature type="domain" description="Glycosyl hydrolase family 32 C-terminal" evidence="1">
    <location>
        <begin position="11"/>
        <end position="137"/>
    </location>
</feature>
<evidence type="ECO:0000259" key="1">
    <source>
        <dbReference type="Pfam" id="PF08244"/>
    </source>
</evidence>
<name>A0A7W4IVL1_9PROT</name>
<accession>A0A7W4IVL1</accession>
<dbReference type="InterPro" id="IPR013189">
    <property type="entry name" value="Glyco_hydro_32_C"/>
</dbReference>
<proteinExistence type="predicted"/>
<dbReference type="RefSeq" id="WP_182987364.1">
    <property type="nucleotide sequence ID" value="NZ_JABEQD010000014.1"/>
</dbReference>